<dbReference type="GO" id="GO:0009506">
    <property type="term" value="C:plasmodesma"/>
    <property type="evidence" value="ECO:0007669"/>
    <property type="project" value="TreeGrafter"/>
</dbReference>
<evidence type="ECO:0000313" key="7">
    <source>
        <dbReference type="Proteomes" id="UP000729402"/>
    </source>
</evidence>
<keyword evidence="3 5" id="KW-0732">Signal</keyword>
<dbReference type="EMBL" id="JAAALK010000290">
    <property type="protein sequence ID" value="KAG8045607.1"/>
    <property type="molecule type" value="Genomic_DNA"/>
</dbReference>
<reference evidence="6" key="1">
    <citation type="journal article" date="2021" name="bioRxiv">
        <title>Whole Genome Assembly and Annotation of Northern Wild Rice, Zizania palustris L., Supports a Whole Genome Duplication in the Zizania Genus.</title>
        <authorList>
            <person name="Haas M."/>
            <person name="Kono T."/>
            <person name="Macchietto M."/>
            <person name="Millas R."/>
            <person name="McGilp L."/>
            <person name="Shao M."/>
            <person name="Duquette J."/>
            <person name="Hirsch C.N."/>
            <person name="Kimball J."/>
        </authorList>
    </citation>
    <scope>NUCLEOTIDE SEQUENCE</scope>
    <source>
        <tissue evidence="6">Fresh leaf tissue</tissue>
    </source>
</reference>
<dbReference type="PANTHER" id="PTHR33136">
    <property type="entry name" value="RAPID ALKALINIZATION FACTOR-LIKE"/>
    <property type="match status" value="1"/>
</dbReference>
<dbReference type="GO" id="GO:0019722">
    <property type="term" value="P:calcium-mediated signaling"/>
    <property type="evidence" value="ECO:0007669"/>
    <property type="project" value="TreeGrafter"/>
</dbReference>
<proteinExistence type="inferred from homology"/>
<organism evidence="6 7">
    <name type="scientific">Zizania palustris</name>
    <name type="common">Northern wild rice</name>
    <dbReference type="NCBI Taxonomy" id="103762"/>
    <lineage>
        <taxon>Eukaryota</taxon>
        <taxon>Viridiplantae</taxon>
        <taxon>Streptophyta</taxon>
        <taxon>Embryophyta</taxon>
        <taxon>Tracheophyta</taxon>
        <taxon>Spermatophyta</taxon>
        <taxon>Magnoliopsida</taxon>
        <taxon>Liliopsida</taxon>
        <taxon>Poales</taxon>
        <taxon>Poaceae</taxon>
        <taxon>BOP clade</taxon>
        <taxon>Oryzoideae</taxon>
        <taxon>Oryzeae</taxon>
        <taxon>Zizaniinae</taxon>
        <taxon>Zizania</taxon>
    </lineage>
</organism>
<evidence type="ECO:0000256" key="1">
    <source>
        <dbReference type="ARBA" id="ARBA00009178"/>
    </source>
</evidence>
<sequence length="144" mass="14674">MARLGVAALALLVATAAVACLPAPAAAGAADLGAFDALVASTRPGRQLLASSTSSTCDGAIGDCGVDDDDEMALLGEAATGEALRRSLARQPTNRYISYAALSANKVPCNKRGSSYYTNCASQKAANPYHRGCSAITRCSRSMN</sequence>
<dbReference type="PROSITE" id="PS51257">
    <property type="entry name" value="PROKAR_LIPOPROTEIN"/>
    <property type="match status" value="1"/>
</dbReference>
<keyword evidence="4" id="KW-1015">Disulfide bond</keyword>
<dbReference type="InterPro" id="IPR008801">
    <property type="entry name" value="RALF"/>
</dbReference>
<accession>A0A8J5RFB3</accession>
<evidence type="ECO:0000256" key="5">
    <source>
        <dbReference type="SAM" id="SignalP"/>
    </source>
</evidence>
<name>A0A8J5RFB3_ZIZPA</name>
<feature type="chain" id="PRO_5035227913" evidence="5">
    <location>
        <begin position="21"/>
        <end position="144"/>
    </location>
</feature>
<dbReference type="Proteomes" id="UP000729402">
    <property type="component" value="Unassembled WGS sequence"/>
</dbReference>
<dbReference type="Pfam" id="PF05498">
    <property type="entry name" value="RALF"/>
    <property type="match status" value="1"/>
</dbReference>
<feature type="signal peptide" evidence="5">
    <location>
        <begin position="1"/>
        <end position="20"/>
    </location>
</feature>
<protein>
    <submittedName>
        <fullName evidence="6">Uncharacterized protein</fullName>
    </submittedName>
</protein>
<evidence type="ECO:0000256" key="4">
    <source>
        <dbReference type="ARBA" id="ARBA00023157"/>
    </source>
</evidence>
<reference evidence="6" key="2">
    <citation type="submission" date="2021-02" db="EMBL/GenBank/DDBJ databases">
        <authorList>
            <person name="Kimball J.A."/>
            <person name="Haas M.W."/>
            <person name="Macchietto M."/>
            <person name="Kono T."/>
            <person name="Duquette J."/>
            <person name="Shao M."/>
        </authorList>
    </citation>
    <scope>NUCLEOTIDE SEQUENCE</scope>
    <source>
        <tissue evidence="6">Fresh leaf tissue</tissue>
    </source>
</reference>
<dbReference type="PANTHER" id="PTHR33136:SF89">
    <property type="entry name" value="PROTEIN RALF-LIKE 19"/>
    <property type="match status" value="1"/>
</dbReference>
<evidence type="ECO:0000313" key="6">
    <source>
        <dbReference type="EMBL" id="KAG8045607.1"/>
    </source>
</evidence>
<keyword evidence="2" id="KW-0372">Hormone</keyword>
<dbReference type="GO" id="GO:0005179">
    <property type="term" value="F:hormone activity"/>
    <property type="evidence" value="ECO:0007669"/>
    <property type="project" value="UniProtKB-KW"/>
</dbReference>
<dbReference type="OrthoDB" id="1863600at2759"/>
<gene>
    <name evidence="6" type="ORF">GUJ93_ZPchr0008g13200</name>
</gene>
<comment type="similarity">
    <text evidence="1">Belongs to the plant rapid alkalinization factor (RALF) family.</text>
</comment>
<evidence type="ECO:0000256" key="2">
    <source>
        <dbReference type="ARBA" id="ARBA00022702"/>
    </source>
</evidence>
<comment type="caution">
    <text evidence="6">The sequence shown here is derived from an EMBL/GenBank/DDBJ whole genome shotgun (WGS) entry which is preliminary data.</text>
</comment>
<evidence type="ECO:0000256" key="3">
    <source>
        <dbReference type="ARBA" id="ARBA00022729"/>
    </source>
</evidence>
<dbReference type="AlphaFoldDB" id="A0A8J5RFB3"/>
<keyword evidence="7" id="KW-1185">Reference proteome</keyword>